<evidence type="ECO:0000313" key="1">
    <source>
        <dbReference type="EMBL" id="CAD9313201.1"/>
    </source>
</evidence>
<protein>
    <recommendedName>
        <fullName evidence="2">CENP-V/GFA domain-containing protein</fullName>
    </recommendedName>
</protein>
<dbReference type="SUPFAM" id="SSF51316">
    <property type="entry name" value="Mss4-like"/>
    <property type="match status" value="1"/>
</dbReference>
<name>A0A7S1YNS6_9STRA</name>
<dbReference type="Gene3D" id="3.90.1590.10">
    <property type="entry name" value="glutathione-dependent formaldehyde- activating enzyme (gfa)"/>
    <property type="match status" value="1"/>
</dbReference>
<proteinExistence type="predicted"/>
<reference evidence="1" key="1">
    <citation type="submission" date="2021-01" db="EMBL/GenBank/DDBJ databases">
        <authorList>
            <person name="Corre E."/>
            <person name="Pelletier E."/>
            <person name="Niang G."/>
            <person name="Scheremetjew M."/>
            <person name="Finn R."/>
            <person name="Kale V."/>
            <person name="Holt S."/>
            <person name="Cochrane G."/>
            <person name="Meng A."/>
            <person name="Brown T."/>
            <person name="Cohen L."/>
        </authorList>
    </citation>
    <scope>NUCLEOTIDE SEQUENCE</scope>
    <source>
        <strain evidence="1">FE7</strain>
    </source>
</reference>
<dbReference type="EMBL" id="HBGM01000492">
    <property type="protein sequence ID" value="CAD9313201.1"/>
    <property type="molecule type" value="Transcribed_RNA"/>
</dbReference>
<organism evidence="1">
    <name type="scientific">Skeletonema marinoi</name>
    <dbReference type="NCBI Taxonomy" id="267567"/>
    <lineage>
        <taxon>Eukaryota</taxon>
        <taxon>Sar</taxon>
        <taxon>Stramenopiles</taxon>
        <taxon>Ochrophyta</taxon>
        <taxon>Bacillariophyta</taxon>
        <taxon>Coscinodiscophyceae</taxon>
        <taxon>Thalassiosirophycidae</taxon>
        <taxon>Thalassiosirales</taxon>
        <taxon>Skeletonemataceae</taxon>
        <taxon>Skeletonema</taxon>
        <taxon>Skeletonema marinoi-dohrnii complex</taxon>
    </lineage>
</organism>
<dbReference type="AlphaFoldDB" id="A0A7S1YNS6"/>
<sequence>MSSPTLTMKCKCGAFEATFDSPPRVIFNCQCRSCVSVVKSIEAREGFSGTSIKCDDESGGAAIAIYKSNNNTVVKSDKESIGFMKVGEKGKIPRAYCNKCGTVLFNVYAPNWCAVNRNALTNADGEPFVPEGEVMNVNCKSAFDASKVTGPKHNMVPFRMLLKFIPLLAGFGVDGSNTEENLIPEDMSKVEVSPITWE</sequence>
<dbReference type="InterPro" id="IPR011057">
    <property type="entry name" value="Mss4-like_sf"/>
</dbReference>
<evidence type="ECO:0008006" key="2">
    <source>
        <dbReference type="Google" id="ProtNLM"/>
    </source>
</evidence>
<gene>
    <name evidence="1" type="ORF">SMAR1039_LOCUS340</name>
</gene>
<accession>A0A7S1YNS6</accession>